<comment type="similarity">
    <text evidence="3">Belongs to the HARBI1 family.</text>
</comment>
<sequence>MDNENIEDANLENRTNVIYDSEFQVGQITFTDLYHPEPIQIPTRVREELENRQHICVTSLSCVAVHQLYLLELISQHRPRQINDDNLERELRRTQLMTQLLESEKCRDVIRMGPEAFRQLCQKLRGTGRVKDSTRSTVEEQVTKFLHIIRHNVKTRTMSFFFHRSGETINRHFHNVLHAILSLEGDFFRQPSGEEVPYEILNNSQFYPFFKDCIGAIDGTHSRVKVPRVDAPHFRGRKDHPTQNVLAACGFDMKFTYVLSGWEGTASDSRILKDALSREYPLRIPEGKFYLGDAGFMLKPGILTPYRGVQYHLKEYSLPGDTEPYYSFETMRDIFLACCILHNFLMGVDVDQSIIDEVDRELLQERNIDRSQPIQQRDEEYRHAALLRDNIAVEMWNVYQTL</sequence>
<evidence type="ECO:0000313" key="11">
    <source>
        <dbReference type="RefSeq" id="XP_020981526.1"/>
    </source>
</evidence>
<gene>
    <name evidence="11" type="primary">LOC110273032</name>
</gene>
<comment type="cofactor">
    <cofactor evidence="1">
        <name>a divalent metal cation</name>
        <dbReference type="ChEBI" id="CHEBI:60240"/>
    </cofactor>
</comment>
<evidence type="ECO:0000256" key="3">
    <source>
        <dbReference type="ARBA" id="ARBA00006958"/>
    </source>
</evidence>
<keyword evidence="5" id="KW-0479">Metal-binding</keyword>
<evidence type="ECO:0000313" key="10">
    <source>
        <dbReference type="Proteomes" id="UP000515211"/>
    </source>
</evidence>
<dbReference type="Pfam" id="PF26138">
    <property type="entry name" value="DUF8040"/>
    <property type="match status" value="1"/>
</dbReference>
<evidence type="ECO:0000256" key="2">
    <source>
        <dbReference type="ARBA" id="ARBA00004123"/>
    </source>
</evidence>
<keyword evidence="6" id="KW-0378">Hydrolase</keyword>
<feature type="domain" description="DUF8040" evidence="9">
    <location>
        <begin position="91"/>
        <end position="181"/>
    </location>
</feature>
<protein>
    <submittedName>
        <fullName evidence="11">Uncharacterized protein LOC110273032</fullName>
    </submittedName>
</protein>
<reference evidence="11" key="2">
    <citation type="submission" date="2025-08" db="UniProtKB">
        <authorList>
            <consortium name="RefSeq"/>
        </authorList>
    </citation>
    <scope>IDENTIFICATION</scope>
    <source>
        <tissue evidence="11">Whole plant</tissue>
    </source>
</reference>
<dbReference type="RefSeq" id="XP_020981526.1">
    <property type="nucleotide sequence ID" value="XM_021125867.1"/>
</dbReference>
<dbReference type="Pfam" id="PF13359">
    <property type="entry name" value="DDE_Tnp_4"/>
    <property type="match status" value="1"/>
</dbReference>
<dbReference type="GeneID" id="110273032"/>
<dbReference type="GO" id="GO:0004518">
    <property type="term" value="F:nuclease activity"/>
    <property type="evidence" value="ECO:0007669"/>
    <property type="project" value="UniProtKB-KW"/>
</dbReference>
<dbReference type="GO" id="GO:0016787">
    <property type="term" value="F:hydrolase activity"/>
    <property type="evidence" value="ECO:0007669"/>
    <property type="project" value="UniProtKB-KW"/>
</dbReference>
<accession>A0A6P5MEX0</accession>
<keyword evidence="7" id="KW-0539">Nucleus</keyword>
<keyword evidence="10" id="KW-1185">Reference proteome</keyword>
<dbReference type="PANTHER" id="PTHR22930">
    <property type="match status" value="1"/>
</dbReference>
<proteinExistence type="inferred from homology"/>
<evidence type="ECO:0000259" key="8">
    <source>
        <dbReference type="Pfam" id="PF13359"/>
    </source>
</evidence>
<dbReference type="InterPro" id="IPR058353">
    <property type="entry name" value="DUF8040"/>
</dbReference>
<dbReference type="Proteomes" id="UP000515211">
    <property type="component" value="Chromosome 6"/>
</dbReference>
<dbReference type="KEGG" id="adu:110273032"/>
<evidence type="ECO:0000256" key="5">
    <source>
        <dbReference type="ARBA" id="ARBA00022723"/>
    </source>
</evidence>
<organism evidence="10 11">
    <name type="scientific">Arachis duranensis</name>
    <name type="common">Wild peanut</name>
    <dbReference type="NCBI Taxonomy" id="130453"/>
    <lineage>
        <taxon>Eukaryota</taxon>
        <taxon>Viridiplantae</taxon>
        <taxon>Streptophyta</taxon>
        <taxon>Embryophyta</taxon>
        <taxon>Tracheophyta</taxon>
        <taxon>Spermatophyta</taxon>
        <taxon>Magnoliopsida</taxon>
        <taxon>eudicotyledons</taxon>
        <taxon>Gunneridae</taxon>
        <taxon>Pentapetalae</taxon>
        <taxon>rosids</taxon>
        <taxon>fabids</taxon>
        <taxon>Fabales</taxon>
        <taxon>Fabaceae</taxon>
        <taxon>Papilionoideae</taxon>
        <taxon>50 kb inversion clade</taxon>
        <taxon>dalbergioids sensu lato</taxon>
        <taxon>Dalbergieae</taxon>
        <taxon>Pterocarpus clade</taxon>
        <taxon>Arachis</taxon>
    </lineage>
</organism>
<dbReference type="InterPro" id="IPR027806">
    <property type="entry name" value="HARBI1_dom"/>
</dbReference>
<dbReference type="GO" id="GO:0005634">
    <property type="term" value="C:nucleus"/>
    <property type="evidence" value="ECO:0007669"/>
    <property type="project" value="UniProtKB-SubCell"/>
</dbReference>
<dbReference type="AlphaFoldDB" id="A0A6P5MEX0"/>
<reference evidence="10" key="1">
    <citation type="journal article" date="2016" name="Nat. Genet.">
        <title>The genome sequences of Arachis duranensis and Arachis ipaensis, the diploid ancestors of cultivated peanut.</title>
        <authorList>
            <person name="Bertioli D.J."/>
            <person name="Cannon S.B."/>
            <person name="Froenicke L."/>
            <person name="Huang G."/>
            <person name="Farmer A.D."/>
            <person name="Cannon E.K."/>
            <person name="Liu X."/>
            <person name="Gao D."/>
            <person name="Clevenger J."/>
            <person name="Dash S."/>
            <person name="Ren L."/>
            <person name="Moretzsohn M.C."/>
            <person name="Shirasawa K."/>
            <person name="Huang W."/>
            <person name="Vidigal B."/>
            <person name="Abernathy B."/>
            <person name="Chu Y."/>
            <person name="Niederhuth C.E."/>
            <person name="Umale P."/>
            <person name="Araujo A.C."/>
            <person name="Kozik A."/>
            <person name="Kim K.D."/>
            <person name="Burow M.D."/>
            <person name="Varshney R.K."/>
            <person name="Wang X."/>
            <person name="Zhang X."/>
            <person name="Barkley N."/>
            <person name="Guimaraes P.M."/>
            <person name="Isobe S."/>
            <person name="Guo B."/>
            <person name="Liao B."/>
            <person name="Stalker H.T."/>
            <person name="Schmitz R.J."/>
            <person name="Scheffler B.E."/>
            <person name="Leal-Bertioli S.C."/>
            <person name="Xun X."/>
            <person name="Jackson S.A."/>
            <person name="Michelmore R."/>
            <person name="Ozias-Akins P."/>
        </authorList>
    </citation>
    <scope>NUCLEOTIDE SEQUENCE [LARGE SCALE GENOMIC DNA]</scope>
    <source>
        <strain evidence="10">cv. V14167</strain>
    </source>
</reference>
<evidence type="ECO:0000256" key="6">
    <source>
        <dbReference type="ARBA" id="ARBA00022801"/>
    </source>
</evidence>
<comment type="subcellular location">
    <subcellularLocation>
        <location evidence="2">Nucleus</location>
    </subcellularLocation>
</comment>
<evidence type="ECO:0000256" key="4">
    <source>
        <dbReference type="ARBA" id="ARBA00022722"/>
    </source>
</evidence>
<dbReference type="InterPro" id="IPR045249">
    <property type="entry name" value="HARBI1-like"/>
</dbReference>
<dbReference type="GO" id="GO:0046872">
    <property type="term" value="F:metal ion binding"/>
    <property type="evidence" value="ECO:0007669"/>
    <property type="project" value="UniProtKB-KW"/>
</dbReference>
<evidence type="ECO:0000259" key="9">
    <source>
        <dbReference type="Pfam" id="PF26138"/>
    </source>
</evidence>
<evidence type="ECO:0000256" key="7">
    <source>
        <dbReference type="ARBA" id="ARBA00023242"/>
    </source>
</evidence>
<dbReference type="PANTHER" id="PTHR22930:SF268">
    <property type="entry name" value="NUCLEASE HARBI1"/>
    <property type="match status" value="1"/>
</dbReference>
<feature type="domain" description="DDE Tnp4" evidence="8">
    <location>
        <begin position="217"/>
        <end position="308"/>
    </location>
</feature>
<name>A0A6P5MEX0_ARADU</name>
<evidence type="ECO:0000256" key="1">
    <source>
        <dbReference type="ARBA" id="ARBA00001968"/>
    </source>
</evidence>
<keyword evidence="4" id="KW-0540">Nuclease</keyword>